<reference evidence="2" key="2">
    <citation type="journal article" date="2021" name="PeerJ">
        <title>Extensive microbial diversity within the chicken gut microbiome revealed by metagenomics and culture.</title>
        <authorList>
            <person name="Gilroy R."/>
            <person name="Ravi A."/>
            <person name="Getino M."/>
            <person name="Pursley I."/>
            <person name="Horton D.L."/>
            <person name="Alikhan N.F."/>
            <person name="Baker D."/>
            <person name="Gharbi K."/>
            <person name="Hall N."/>
            <person name="Watson M."/>
            <person name="Adriaenssens E.M."/>
            <person name="Foster-Nyarko E."/>
            <person name="Jarju S."/>
            <person name="Secka A."/>
            <person name="Antonio M."/>
            <person name="Oren A."/>
            <person name="Chaudhuri R.R."/>
            <person name="La Ragione R."/>
            <person name="Hildebrand F."/>
            <person name="Pallen M.J."/>
        </authorList>
    </citation>
    <scope>NUCLEOTIDE SEQUENCE</scope>
    <source>
        <strain evidence="2">6276</strain>
    </source>
</reference>
<evidence type="ECO:0000256" key="1">
    <source>
        <dbReference type="SAM" id="Phobius"/>
    </source>
</evidence>
<sequence>MEFKSIKDFKDNFAKIYHEKVAPQLKYIDNERIVIQKKAKLYSTISFSTGAVAAVTGFFLQTELAIWIGVGVCVLAFIIYSIMQKNFENKLKTQLMPLFMQAFGNFKWSTNEVIPTFEIKDSAIFERFSNRDVDDNFTGIYRGMPIEISETELYYYVSTRNGRQRRDVFKGVLISIGVGKNFTGHTIVRLREFLFNNRIYDEVKLEDPEFSKKYFVDSDDQIEARYLLTTAFMERFKNISTAFGACAECSFKNGKILIALTTHKDLFQLGRLNTPVTDTAPYMQFLKEIISIFEMIDHLKLLEKTGL</sequence>
<dbReference type="AlphaFoldDB" id="A0A9D1EWF3"/>
<accession>A0A9D1EWF3</accession>
<feature type="transmembrane region" description="Helical" evidence="1">
    <location>
        <begin position="41"/>
        <end position="60"/>
    </location>
</feature>
<evidence type="ECO:0000313" key="3">
    <source>
        <dbReference type="Proteomes" id="UP000823928"/>
    </source>
</evidence>
<dbReference type="InterPro" id="IPR021484">
    <property type="entry name" value="DUF3137"/>
</dbReference>
<organism evidence="2 3">
    <name type="scientific">Candidatus Scatousia excrementigallinarum</name>
    <dbReference type="NCBI Taxonomy" id="2840935"/>
    <lineage>
        <taxon>Bacteria</taxon>
        <taxon>Candidatus Scatousia</taxon>
    </lineage>
</organism>
<reference evidence="2" key="1">
    <citation type="submission" date="2020-10" db="EMBL/GenBank/DDBJ databases">
        <authorList>
            <person name="Gilroy R."/>
        </authorList>
    </citation>
    <scope>NUCLEOTIDE SEQUENCE</scope>
    <source>
        <strain evidence="2">6276</strain>
    </source>
</reference>
<keyword evidence="1" id="KW-0472">Membrane</keyword>
<dbReference type="EMBL" id="DVIU01000019">
    <property type="protein sequence ID" value="HIS35170.1"/>
    <property type="molecule type" value="Genomic_DNA"/>
</dbReference>
<dbReference type="Proteomes" id="UP000823928">
    <property type="component" value="Unassembled WGS sequence"/>
</dbReference>
<keyword evidence="1" id="KW-0812">Transmembrane</keyword>
<feature type="transmembrane region" description="Helical" evidence="1">
    <location>
        <begin position="66"/>
        <end position="83"/>
    </location>
</feature>
<name>A0A9D1EWF3_9BACT</name>
<dbReference type="Pfam" id="PF11335">
    <property type="entry name" value="DUF3137"/>
    <property type="match status" value="1"/>
</dbReference>
<proteinExistence type="predicted"/>
<protein>
    <submittedName>
        <fullName evidence="2">DUF3137 domain-containing protein</fullName>
    </submittedName>
</protein>
<keyword evidence="1" id="KW-1133">Transmembrane helix</keyword>
<gene>
    <name evidence="2" type="ORF">IAC10_00865</name>
</gene>
<comment type="caution">
    <text evidence="2">The sequence shown here is derived from an EMBL/GenBank/DDBJ whole genome shotgun (WGS) entry which is preliminary data.</text>
</comment>
<evidence type="ECO:0000313" key="2">
    <source>
        <dbReference type="EMBL" id="HIS35170.1"/>
    </source>
</evidence>